<proteinExistence type="predicted"/>
<reference evidence="2" key="1">
    <citation type="submission" date="2016-10" db="EMBL/GenBank/DDBJ databases">
        <authorList>
            <person name="Varghese N."/>
            <person name="Submissions S."/>
        </authorList>
    </citation>
    <scope>NUCLEOTIDE SEQUENCE [LARGE SCALE GENOMIC DNA]</scope>
    <source>
        <strain evidence="2">LMG 26416</strain>
    </source>
</reference>
<dbReference type="STRING" id="416943.SAMN05445871_1022"/>
<gene>
    <name evidence="1" type="ORF">SAMN05192542_115115</name>
</gene>
<dbReference type="EMBL" id="FOAJ01000015">
    <property type="protein sequence ID" value="SEL85152.1"/>
    <property type="molecule type" value="Genomic_DNA"/>
</dbReference>
<evidence type="ECO:0000313" key="2">
    <source>
        <dbReference type="Proteomes" id="UP000199120"/>
    </source>
</evidence>
<name>A0A1H7TJS4_9BURK</name>
<evidence type="ECO:0000313" key="1">
    <source>
        <dbReference type="EMBL" id="SEL85152.1"/>
    </source>
</evidence>
<organism evidence="1 2">
    <name type="scientific">Paraburkholderia caballeronis</name>
    <dbReference type="NCBI Taxonomy" id="416943"/>
    <lineage>
        <taxon>Bacteria</taxon>
        <taxon>Pseudomonadati</taxon>
        <taxon>Pseudomonadota</taxon>
        <taxon>Betaproteobacteria</taxon>
        <taxon>Burkholderiales</taxon>
        <taxon>Burkholderiaceae</taxon>
        <taxon>Paraburkholderia</taxon>
    </lineage>
</organism>
<sequence>MANADTQTSIIEMMEKIQDEIMQVNGGLHALKWAASHAFDNMEAFCELSIRILQPLIDGTNCAAVRLDDLCDALTKSEVNHD</sequence>
<accession>A0A1H7TJS4</accession>
<dbReference type="Proteomes" id="UP000199120">
    <property type="component" value="Unassembled WGS sequence"/>
</dbReference>
<protein>
    <submittedName>
        <fullName evidence="1">Uncharacterized protein</fullName>
    </submittedName>
</protein>
<dbReference type="AlphaFoldDB" id="A0A1H7TJS4"/>
<dbReference type="RefSeq" id="WP_143040647.1">
    <property type="nucleotide sequence ID" value="NZ_FNSR01000001.1"/>
</dbReference>
<keyword evidence="2" id="KW-1185">Reference proteome</keyword>